<dbReference type="AlphaFoldDB" id="A0A6J4LYQ9"/>
<proteinExistence type="predicted"/>
<evidence type="ECO:0000256" key="1">
    <source>
        <dbReference type="SAM" id="MobiDB-lite"/>
    </source>
</evidence>
<sequence>MPDQESQSDMNPGRVERGLDAAPTQGAENSENQGLRGGPVREREREDGGQITPREAFDGPGQAGRENILNGSRSGGMENRPGDRSDPMPGTSGGARPAPREDPASGGGLS</sequence>
<feature type="compositionally biased region" description="Basic and acidic residues" evidence="1">
    <location>
        <begin position="39"/>
        <end position="48"/>
    </location>
</feature>
<name>A0A6J4LYQ9_9BACT</name>
<feature type="region of interest" description="Disordered" evidence="1">
    <location>
        <begin position="1"/>
        <end position="110"/>
    </location>
</feature>
<accession>A0A6J4LYQ9</accession>
<dbReference type="EMBL" id="CADCTV010000593">
    <property type="protein sequence ID" value="CAA9345411.1"/>
    <property type="molecule type" value="Genomic_DNA"/>
</dbReference>
<feature type="compositionally biased region" description="Polar residues" evidence="1">
    <location>
        <begin position="1"/>
        <end position="10"/>
    </location>
</feature>
<gene>
    <name evidence="2" type="ORF">AVDCRST_MAG89-2836</name>
</gene>
<protein>
    <submittedName>
        <fullName evidence="2">Uncharacterized protein</fullName>
    </submittedName>
</protein>
<evidence type="ECO:0000313" key="2">
    <source>
        <dbReference type="EMBL" id="CAA9345411.1"/>
    </source>
</evidence>
<reference evidence="2" key="1">
    <citation type="submission" date="2020-02" db="EMBL/GenBank/DDBJ databases">
        <authorList>
            <person name="Meier V. D."/>
        </authorList>
    </citation>
    <scope>NUCLEOTIDE SEQUENCE</scope>
    <source>
        <strain evidence="2">AVDCRST_MAG89</strain>
    </source>
</reference>
<organism evidence="2">
    <name type="scientific">uncultured Gemmatimonadota bacterium</name>
    <dbReference type="NCBI Taxonomy" id="203437"/>
    <lineage>
        <taxon>Bacteria</taxon>
        <taxon>Pseudomonadati</taxon>
        <taxon>Gemmatimonadota</taxon>
        <taxon>environmental samples</taxon>
    </lineage>
</organism>